<proteinExistence type="predicted"/>
<evidence type="ECO:0000313" key="1">
    <source>
        <dbReference type="EMBL" id="CAF1422670.1"/>
    </source>
</evidence>
<dbReference type="EMBL" id="CAJNOJ010000374">
    <property type="protein sequence ID" value="CAF1422670.1"/>
    <property type="molecule type" value="Genomic_DNA"/>
</dbReference>
<organism evidence="1 2">
    <name type="scientific">Adineta ricciae</name>
    <name type="common">Rotifer</name>
    <dbReference type="NCBI Taxonomy" id="249248"/>
    <lineage>
        <taxon>Eukaryota</taxon>
        <taxon>Metazoa</taxon>
        <taxon>Spiralia</taxon>
        <taxon>Gnathifera</taxon>
        <taxon>Rotifera</taxon>
        <taxon>Eurotatoria</taxon>
        <taxon>Bdelloidea</taxon>
        <taxon>Adinetida</taxon>
        <taxon>Adinetidae</taxon>
        <taxon>Adineta</taxon>
    </lineage>
</organism>
<comment type="caution">
    <text evidence="1">The sequence shown here is derived from an EMBL/GenBank/DDBJ whole genome shotgun (WGS) entry which is preliminary data.</text>
</comment>
<dbReference type="Proteomes" id="UP000663852">
    <property type="component" value="Unassembled WGS sequence"/>
</dbReference>
<accession>A0A815MDA4</accession>
<dbReference type="OrthoDB" id="9992187at2759"/>
<reference evidence="1" key="1">
    <citation type="submission" date="2021-02" db="EMBL/GenBank/DDBJ databases">
        <authorList>
            <person name="Nowell W R."/>
        </authorList>
    </citation>
    <scope>NUCLEOTIDE SEQUENCE</scope>
</reference>
<evidence type="ECO:0000313" key="2">
    <source>
        <dbReference type="Proteomes" id="UP000663852"/>
    </source>
</evidence>
<protein>
    <submittedName>
        <fullName evidence="1">Uncharacterized protein</fullName>
    </submittedName>
</protein>
<name>A0A815MDA4_ADIRI</name>
<gene>
    <name evidence="1" type="ORF">EDS130_LOCUS37606</name>
</gene>
<sequence length="337" mass="40399">MLETKEDILHKFRFHPSNELIQLTQQQLTRLPLLNKFVENKNNFPLLQNDQHEYVLHHPIRYRWFIPLFHSINTQQPHVLFTELSMDENIFDVLQLFDYLCVDLFPSPLLDEPNLRSLNPTDRNRRLFYRPVKNVGEVRTLAAEFVLSLSRDEYDLNDFRTIESVFTLISVIFTRRDIFNSQFRYHTYTILDKCVFPLFFKRHPMEVLINIDEYEKMELYDDLQSIPIEFQGAFCRKGTYELIEAKSTNRKYQEYTDLILSRFLDRIEDQCRLLAKALHSIFSDFTIPNVRWSSTTESVPKELYSNKTQSRSFCRLPKQSAVNQLKPKYGRKAQKFR</sequence>
<dbReference type="AlphaFoldDB" id="A0A815MDA4"/>